<dbReference type="PROSITE" id="PS51257">
    <property type="entry name" value="PROKAR_LIPOPROTEIN"/>
    <property type="match status" value="1"/>
</dbReference>
<dbReference type="OrthoDB" id="5297256at2"/>
<dbReference type="STRING" id="1348657.M622_00935"/>
<evidence type="ECO:0000256" key="2">
    <source>
        <dbReference type="SAM" id="SignalP"/>
    </source>
</evidence>
<keyword evidence="1 2" id="KW-0732">Signal</keyword>
<proteinExistence type="predicted"/>
<dbReference type="PATRIC" id="fig|1348657.5.peg.186"/>
<evidence type="ECO:0008006" key="5">
    <source>
        <dbReference type="Google" id="ProtNLM"/>
    </source>
</evidence>
<reference evidence="3 4" key="1">
    <citation type="submission" date="2013-06" db="EMBL/GenBank/DDBJ databases">
        <title>Draft genome sequence of Thauera terpenica.</title>
        <authorList>
            <person name="Liu B."/>
            <person name="Frostegard A.H."/>
            <person name="Shapleigh J.P."/>
        </authorList>
    </citation>
    <scope>NUCLEOTIDE SEQUENCE [LARGE SCALE GENOMIC DNA]</scope>
    <source>
        <strain evidence="3 4">58Eu</strain>
    </source>
</reference>
<dbReference type="EMBL" id="ATJV01000001">
    <property type="protein sequence ID" value="EPZ17363.1"/>
    <property type="molecule type" value="Genomic_DNA"/>
</dbReference>
<gene>
    <name evidence="3" type="ORF">M622_00935</name>
</gene>
<feature type="chain" id="PRO_5004560731" description="Lipoprotein SmpA/OmlA domain-containing protein" evidence="2">
    <location>
        <begin position="20"/>
        <end position="163"/>
    </location>
</feature>
<dbReference type="AlphaFoldDB" id="T0B3J9"/>
<feature type="signal peptide" evidence="2">
    <location>
        <begin position="1"/>
        <end position="19"/>
    </location>
</feature>
<evidence type="ECO:0000313" key="3">
    <source>
        <dbReference type="EMBL" id="EPZ17363.1"/>
    </source>
</evidence>
<dbReference type="Gene3D" id="3.30.1450.10">
    <property type="match status" value="1"/>
</dbReference>
<dbReference type="InterPro" id="IPR037873">
    <property type="entry name" value="BamE-like"/>
</dbReference>
<protein>
    <recommendedName>
        <fullName evidence="5">Lipoprotein SmpA/OmlA domain-containing protein</fullName>
    </recommendedName>
</protein>
<accession>T0B3J9</accession>
<name>T0B3J9_9RHOO</name>
<dbReference type="Proteomes" id="UP000015455">
    <property type="component" value="Unassembled WGS sequence"/>
</dbReference>
<evidence type="ECO:0000256" key="1">
    <source>
        <dbReference type="ARBA" id="ARBA00022729"/>
    </source>
</evidence>
<keyword evidence="4" id="KW-1185">Reference proteome</keyword>
<sequence>MKRLLAYLCTVLAALGISACDYFKLRELQPGVSTATEVRDRFGVPEMEWTNADGSVTWEFSRQPEGIECFMITLGADNILRRVDQVLDEQSFARVVNGLNGDEVRRLLGKPARSQFFALKQETVWEWKISHGFAGSSEPVFFTVSFNTDGRVVGTSRYTQYRR</sequence>
<dbReference type="RefSeq" id="WP_021247649.1">
    <property type="nucleotide sequence ID" value="NZ_ATJV01000001.1"/>
</dbReference>
<comment type="caution">
    <text evidence="3">The sequence shown here is derived from an EMBL/GenBank/DDBJ whole genome shotgun (WGS) entry which is preliminary data.</text>
</comment>
<dbReference type="eggNOG" id="COG2913">
    <property type="taxonomic scope" value="Bacteria"/>
</dbReference>
<organism evidence="3 4">
    <name type="scientific">Thauera terpenica 58Eu</name>
    <dbReference type="NCBI Taxonomy" id="1348657"/>
    <lineage>
        <taxon>Bacteria</taxon>
        <taxon>Pseudomonadati</taxon>
        <taxon>Pseudomonadota</taxon>
        <taxon>Betaproteobacteria</taxon>
        <taxon>Rhodocyclales</taxon>
        <taxon>Zoogloeaceae</taxon>
        <taxon>Thauera</taxon>
    </lineage>
</organism>
<evidence type="ECO:0000313" key="4">
    <source>
        <dbReference type="Proteomes" id="UP000015455"/>
    </source>
</evidence>